<dbReference type="AlphaFoldDB" id="M2QSH0"/>
<evidence type="ECO:0000313" key="3">
    <source>
        <dbReference type="Proteomes" id="UP000016934"/>
    </source>
</evidence>
<dbReference type="eggNOG" id="KOG1075">
    <property type="taxonomic scope" value="Eukaryota"/>
</dbReference>
<dbReference type="GeneID" id="19138449"/>
<protein>
    <recommendedName>
        <fullName evidence="4">CCHC-type domain-containing protein</fullName>
    </recommendedName>
</protein>
<evidence type="ECO:0008006" key="4">
    <source>
        <dbReference type="Google" id="ProtNLM"/>
    </source>
</evidence>
<dbReference type="KEGG" id="bsc:COCSADRAFT_356733"/>
<sequence>MPPDSDTIIVNTQENRQESLGPEAQIDREMEIESTPATPTQNQPTPSVFEIPILPPNKRYANFSPETTYRGRNPYQNTSSLKPIAKTSEQAIYRARDLILQASTMEESHVAQNKLLELLDVFRDYTETGRVANQITEKLSAKLAYHSATLANASQQATKTLKQATIAASNKAQPIATQQAQKPAQTSYATIAANNANQAWAIVQPRKKPAQQAKKPVSYYQTLVTLEEGQTTSPLLVRNKINQAFQKAGIAGPVIQQVAISKRNNLILTTTEGYSGEFLLKQVNTWQNQLPIKKAQPLESWTKLVVHGVPTTFDGAENLQLLHTEIPTYNKNQTIVGNPYWLSRSWKDKQTSSIVIAFKSEEEAKKIGSRITILGQSLRVEKYRQIPLTAQCSKCQGFGHNFSRCRNLASCQFCAENHLTTQHNCSICKTRGKACNHTLPKCKNCKQTHFANSKDCEVFLSIKS</sequence>
<gene>
    <name evidence="2" type="ORF">COCSADRAFT_356733</name>
</gene>
<keyword evidence="3" id="KW-1185">Reference proteome</keyword>
<reference evidence="3" key="2">
    <citation type="journal article" date="2013" name="PLoS Genet.">
        <title>Comparative genome structure, secondary metabolite, and effector coding capacity across Cochliobolus pathogens.</title>
        <authorList>
            <person name="Condon B.J."/>
            <person name="Leng Y."/>
            <person name="Wu D."/>
            <person name="Bushley K.E."/>
            <person name="Ohm R.A."/>
            <person name="Otillar R."/>
            <person name="Martin J."/>
            <person name="Schackwitz W."/>
            <person name="Grimwood J."/>
            <person name="MohdZainudin N."/>
            <person name="Xue C."/>
            <person name="Wang R."/>
            <person name="Manning V.A."/>
            <person name="Dhillon B."/>
            <person name="Tu Z.J."/>
            <person name="Steffenson B.J."/>
            <person name="Salamov A."/>
            <person name="Sun H."/>
            <person name="Lowry S."/>
            <person name="LaButti K."/>
            <person name="Han J."/>
            <person name="Copeland A."/>
            <person name="Lindquist E."/>
            <person name="Barry K."/>
            <person name="Schmutz J."/>
            <person name="Baker S.E."/>
            <person name="Ciuffetti L.M."/>
            <person name="Grigoriev I.V."/>
            <person name="Zhong S."/>
            <person name="Turgeon B.G."/>
        </authorList>
    </citation>
    <scope>NUCLEOTIDE SEQUENCE [LARGE SCALE GENOMIC DNA]</scope>
    <source>
        <strain evidence="3">ND90Pr / ATCC 201652</strain>
    </source>
</reference>
<feature type="region of interest" description="Disordered" evidence="1">
    <location>
        <begin position="1"/>
        <end position="26"/>
    </location>
</feature>
<evidence type="ECO:0000313" key="2">
    <source>
        <dbReference type="EMBL" id="EMD58134.1"/>
    </source>
</evidence>
<dbReference type="HOGENOM" id="CLU_048134_0_0_1"/>
<dbReference type="OrthoDB" id="3693395at2759"/>
<proteinExistence type="predicted"/>
<reference evidence="2 3" key="1">
    <citation type="journal article" date="2012" name="PLoS Pathog.">
        <title>Diverse lifestyles and strategies of plant pathogenesis encoded in the genomes of eighteen Dothideomycetes fungi.</title>
        <authorList>
            <person name="Ohm R.A."/>
            <person name="Feau N."/>
            <person name="Henrissat B."/>
            <person name="Schoch C.L."/>
            <person name="Horwitz B.A."/>
            <person name="Barry K.W."/>
            <person name="Condon B.J."/>
            <person name="Copeland A.C."/>
            <person name="Dhillon B."/>
            <person name="Glaser F."/>
            <person name="Hesse C.N."/>
            <person name="Kosti I."/>
            <person name="LaButti K."/>
            <person name="Lindquist E.A."/>
            <person name="Lucas S."/>
            <person name="Salamov A.A."/>
            <person name="Bradshaw R.E."/>
            <person name="Ciuffetti L."/>
            <person name="Hamelin R.C."/>
            <person name="Kema G.H.J."/>
            <person name="Lawrence C."/>
            <person name="Scott J.A."/>
            <person name="Spatafora J.W."/>
            <person name="Turgeon B.G."/>
            <person name="de Wit P.J.G.M."/>
            <person name="Zhong S."/>
            <person name="Goodwin S.B."/>
            <person name="Grigoriev I.V."/>
        </authorList>
    </citation>
    <scope>NUCLEOTIDE SEQUENCE [LARGE SCALE GENOMIC DNA]</scope>
    <source>
        <strain evidence="3">ND90Pr / ATCC 201652</strain>
    </source>
</reference>
<dbReference type="RefSeq" id="XP_007706166.1">
    <property type="nucleotide sequence ID" value="XM_007707976.1"/>
</dbReference>
<dbReference type="STRING" id="665912.M2QSH0"/>
<organism evidence="2 3">
    <name type="scientific">Cochliobolus sativus (strain ND90Pr / ATCC 201652)</name>
    <name type="common">Common root rot and spot blotch fungus</name>
    <name type="synonym">Bipolaris sorokiniana</name>
    <dbReference type="NCBI Taxonomy" id="665912"/>
    <lineage>
        <taxon>Eukaryota</taxon>
        <taxon>Fungi</taxon>
        <taxon>Dikarya</taxon>
        <taxon>Ascomycota</taxon>
        <taxon>Pezizomycotina</taxon>
        <taxon>Dothideomycetes</taxon>
        <taxon>Pleosporomycetidae</taxon>
        <taxon>Pleosporales</taxon>
        <taxon>Pleosporineae</taxon>
        <taxon>Pleosporaceae</taxon>
        <taxon>Bipolaris</taxon>
    </lineage>
</organism>
<accession>M2QSH0</accession>
<name>M2QSH0_COCSN</name>
<dbReference type="OMA" id="FDINEMA"/>
<dbReference type="EMBL" id="KB445704">
    <property type="protein sequence ID" value="EMD58134.1"/>
    <property type="molecule type" value="Genomic_DNA"/>
</dbReference>
<evidence type="ECO:0000256" key="1">
    <source>
        <dbReference type="SAM" id="MobiDB-lite"/>
    </source>
</evidence>
<dbReference type="Proteomes" id="UP000016934">
    <property type="component" value="Unassembled WGS sequence"/>
</dbReference>